<evidence type="ECO:0000313" key="5">
    <source>
        <dbReference type="Proteomes" id="UP001085076"/>
    </source>
</evidence>
<dbReference type="Gene3D" id="1.10.8.430">
    <property type="entry name" value="Helical domain of apoptotic protease-activating factors"/>
    <property type="match status" value="1"/>
</dbReference>
<comment type="caution">
    <text evidence="4">The sequence shown here is derived from an EMBL/GenBank/DDBJ whole genome shotgun (WGS) entry which is preliminary data.</text>
</comment>
<name>A0A9D5BSW2_9LILI</name>
<dbReference type="InterPro" id="IPR036388">
    <property type="entry name" value="WH-like_DNA-bd_sf"/>
</dbReference>
<dbReference type="Proteomes" id="UP001085076">
    <property type="component" value="Unassembled WGS sequence"/>
</dbReference>
<dbReference type="InterPro" id="IPR042197">
    <property type="entry name" value="Apaf_helical"/>
</dbReference>
<gene>
    <name evidence="4" type="ORF">J5N97_002066</name>
</gene>
<keyword evidence="1" id="KW-0611">Plant defense</keyword>
<keyword evidence="5" id="KW-1185">Reference proteome</keyword>
<dbReference type="InterPro" id="IPR027417">
    <property type="entry name" value="P-loop_NTPase"/>
</dbReference>
<feature type="domain" description="Disease resistance protein winged helix" evidence="2">
    <location>
        <begin position="97"/>
        <end position="164"/>
    </location>
</feature>
<dbReference type="EMBL" id="JAGGNH010000108">
    <property type="protein sequence ID" value="KAJ0960147.1"/>
    <property type="molecule type" value="Genomic_DNA"/>
</dbReference>
<dbReference type="GO" id="GO:0098542">
    <property type="term" value="P:defense response to other organism"/>
    <property type="evidence" value="ECO:0007669"/>
    <property type="project" value="TreeGrafter"/>
</dbReference>
<organism evidence="4 5">
    <name type="scientific">Dioscorea zingiberensis</name>
    <dbReference type="NCBI Taxonomy" id="325984"/>
    <lineage>
        <taxon>Eukaryota</taxon>
        <taxon>Viridiplantae</taxon>
        <taxon>Streptophyta</taxon>
        <taxon>Embryophyta</taxon>
        <taxon>Tracheophyta</taxon>
        <taxon>Spermatophyta</taxon>
        <taxon>Magnoliopsida</taxon>
        <taxon>Liliopsida</taxon>
        <taxon>Dioscoreales</taxon>
        <taxon>Dioscoreaceae</taxon>
        <taxon>Dioscorea</taxon>
    </lineage>
</organism>
<evidence type="ECO:0000256" key="1">
    <source>
        <dbReference type="ARBA" id="ARBA00022821"/>
    </source>
</evidence>
<dbReference type="SUPFAM" id="SSF52540">
    <property type="entry name" value="P-loop containing nucleoside triphosphate hydrolases"/>
    <property type="match status" value="1"/>
</dbReference>
<dbReference type="Pfam" id="PF23559">
    <property type="entry name" value="WHD_DRP"/>
    <property type="match status" value="1"/>
</dbReference>
<evidence type="ECO:0008006" key="6">
    <source>
        <dbReference type="Google" id="ProtNLM"/>
    </source>
</evidence>
<dbReference type="Pfam" id="PF25019">
    <property type="entry name" value="LRR_R13L1-DRL21"/>
    <property type="match status" value="1"/>
</dbReference>
<dbReference type="InterPro" id="IPR056789">
    <property type="entry name" value="LRR_R13L1-DRL21"/>
</dbReference>
<dbReference type="SUPFAM" id="SSF52058">
    <property type="entry name" value="L domain-like"/>
    <property type="match status" value="1"/>
</dbReference>
<protein>
    <recommendedName>
        <fullName evidence="6">NB-ARC domain-containing protein</fullName>
    </recommendedName>
</protein>
<reference evidence="4 5" key="1">
    <citation type="journal article" date="2022" name="Hortic Res">
        <title>The genome of Dioscorea zingiberensis sheds light on the biosynthesis, origin and evolution of the medicinally important diosgenin saponins.</title>
        <authorList>
            <person name="Li Y."/>
            <person name="Tan C."/>
            <person name="Li Z."/>
            <person name="Guo J."/>
            <person name="Li S."/>
            <person name="Chen X."/>
            <person name="Wang C."/>
            <person name="Dai X."/>
            <person name="Yang H."/>
            <person name="Song W."/>
            <person name="Hou L."/>
            <person name="Xu J."/>
            <person name="Tong Z."/>
            <person name="Xu A."/>
            <person name="Yuan X."/>
            <person name="Wang W."/>
            <person name="Yang Q."/>
            <person name="Chen L."/>
            <person name="Sun Z."/>
            <person name="Wang K."/>
            <person name="Pan B."/>
            <person name="Chen J."/>
            <person name="Bao Y."/>
            <person name="Liu F."/>
            <person name="Qi X."/>
            <person name="Gang D.R."/>
            <person name="Wen J."/>
            <person name="Li J."/>
        </authorList>
    </citation>
    <scope>NUCLEOTIDE SEQUENCE [LARGE SCALE GENOMIC DNA]</scope>
    <source>
        <strain evidence="4">Dzin_1.0</strain>
    </source>
</reference>
<feature type="domain" description="R13L1/DRL21-like LRR repeat region" evidence="3">
    <location>
        <begin position="330"/>
        <end position="460"/>
    </location>
</feature>
<accession>A0A9D5BSW2</accession>
<dbReference type="InterPro" id="IPR032675">
    <property type="entry name" value="LRR_dom_sf"/>
</dbReference>
<proteinExistence type="predicted"/>
<dbReference type="InterPro" id="IPR044974">
    <property type="entry name" value="Disease_R_plants"/>
</dbReference>
<evidence type="ECO:0000313" key="4">
    <source>
        <dbReference type="EMBL" id="KAJ0960147.1"/>
    </source>
</evidence>
<dbReference type="InterPro" id="IPR058922">
    <property type="entry name" value="WHD_DRP"/>
</dbReference>
<dbReference type="AlphaFoldDB" id="A0A9D5BSW2"/>
<dbReference type="Gene3D" id="3.80.10.10">
    <property type="entry name" value="Ribonuclease Inhibitor"/>
    <property type="match status" value="1"/>
</dbReference>
<dbReference type="PANTHER" id="PTHR23155:SF1241">
    <property type="entry name" value="DISEASE RESISTANCE RPP13-LIKE PROTEIN 1-RELATED"/>
    <property type="match status" value="1"/>
</dbReference>
<evidence type="ECO:0000259" key="2">
    <source>
        <dbReference type="Pfam" id="PF23559"/>
    </source>
</evidence>
<dbReference type="Gene3D" id="1.10.10.10">
    <property type="entry name" value="Winged helix-like DNA-binding domain superfamily/Winged helix DNA-binding domain"/>
    <property type="match status" value="1"/>
</dbReference>
<evidence type="ECO:0000259" key="3">
    <source>
        <dbReference type="Pfam" id="PF25019"/>
    </source>
</evidence>
<dbReference type="OrthoDB" id="771937at2759"/>
<dbReference type="GO" id="GO:0043531">
    <property type="term" value="F:ADP binding"/>
    <property type="evidence" value="ECO:0007669"/>
    <property type="project" value="InterPro"/>
</dbReference>
<dbReference type="PANTHER" id="PTHR23155">
    <property type="entry name" value="DISEASE RESISTANCE PROTEIN RP"/>
    <property type="match status" value="1"/>
</dbReference>
<sequence>MSFFINCVFGNDNPDNYSSALQSIGEQIMKKLRGSPLAVKTVGRLLGRNLTVEHWKHVLDSDLWEIGSDANDIMPALALTFHHLPEHLQLCFAFCSVFPKGHEIYMYDLIGMWIAHGYILESGTNSKTLEDLGEEYLKELNQLSLIEDHVLSLYKMHDLLHDLAQSVSQGEVCIYEGKRGKRISTNVRHLCVCGPVDLESVVRKSNSLRTLVLFGDDICSQVDLEALKRIRVLVVIDKNMQEFPKVVTHLKHLRYLDFSRSSIKCVPESLSRLCQLRVLKLPQLDALPGLFHSLINLRTLLFFPVDHSNYQDVFLWENLYEVKKEGGYRIAQLRNMNQLCRRLEIRGLENIDNKEEARKANLKEKRLIKFLKLCWKDSVGADCTRGVQEEVFEGLQPHHNLKHLEIQGYMGSKSPSWLWTTPAALQMLTSIELVGCRNWSRLPPSIGLLPFLEYLELKGMENITIVGDDTVTMIFPSLKKLKLNELASVSFEGLSLSSSSSSSSTRQQQPGVANCFLFLNISESINVM</sequence>